<dbReference type="RefSeq" id="WP_124872109.1">
    <property type="nucleotide sequence ID" value="NZ_RQJO01000007.1"/>
</dbReference>
<dbReference type="AlphaFoldDB" id="A0A3P1C1Z3"/>
<keyword evidence="2" id="KW-1185">Reference proteome</keyword>
<organism evidence="1 2">
    <name type="scientific">Larkinella rosea</name>
    <dbReference type="NCBI Taxonomy" id="2025312"/>
    <lineage>
        <taxon>Bacteria</taxon>
        <taxon>Pseudomonadati</taxon>
        <taxon>Bacteroidota</taxon>
        <taxon>Cytophagia</taxon>
        <taxon>Cytophagales</taxon>
        <taxon>Spirosomataceae</taxon>
        <taxon>Larkinella</taxon>
    </lineage>
</organism>
<reference evidence="1 2" key="1">
    <citation type="submission" date="2018-11" db="EMBL/GenBank/DDBJ databases">
        <authorList>
            <person name="Zhou Z."/>
            <person name="Wang G."/>
        </authorList>
    </citation>
    <scope>NUCLEOTIDE SEQUENCE [LARGE SCALE GENOMIC DNA]</scope>
    <source>
        <strain evidence="1 2">KCTC52004</strain>
    </source>
</reference>
<dbReference type="EMBL" id="RQJO01000007">
    <property type="protein sequence ID" value="RRB07327.1"/>
    <property type="molecule type" value="Genomic_DNA"/>
</dbReference>
<evidence type="ECO:0000313" key="2">
    <source>
        <dbReference type="Proteomes" id="UP000271925"/>
    </source>
</evidence>
<sequence>MVEVFKTDVKDQRQAKRLIDQIHELFSDYTANFDLEDCDKILRIKSASGNVETCFVITILRDFGFHAEVLPDDDLACA</sequence>
<name>A0A3P1C1Z3_9BACT</name>
<proteinExistence type="predicted"/>
<dbReference type="Proteomes" id="UP000271925">
    <property type="component" value="Unassembled WGS sequence"/>
</dbReference>
<protein>
    <submittedName>
        <fullName evidence="1">Uncharacterized protein</fullName>
    </submittedName>
</protein>
<dbReference type="OrthoDB" id="1036397at2"/>
<accession>A0A3P1C1Z3</accession>
<comment type="caution">
    <text evidence="1">The sequence shown here is derived from an EMBL/GenBank/DDBJ whole genome shotgun (WGS) entry which is preliminary data.</text>
</comment>
<gene>
    <name evidence="1" type="ORF">EHT25_06000</name>
</gene>
<evidence type="ECO:0000313" key="1">
    <source>
        <dbReference type="EMBL" id="RRB07327.1"/>
    </source>
</evidence>